<keyword evidence="1" id="KW-1133">Transmembrane helix</keyword>
<feature type="transmembrane region" description="Helical" evidence="1">
    <location>
        <begin position="12"/>
        <end position="33"/>
    </location>
</feature>
<dbReference type="Pfam" id="PF07331">
    <property type="entry name" value="TctB"/>
    <property type="match status" value="1"/>
</dbReference>
<dbReference type="RefSeq" id="WP_245195476.1">
    <property type="nucleotide sequence ID" value="NZ_CP072611.1"/>
</dbReference>
<keyword evidence="1" id="KW-0472">Membrane</keyword>
<feature type="domain" description="DUF1468" evidence="2">
    <location>
        <begin position="14"/>
        <end position="148"/>
    </location>
</feature>
<dbReference type="EMBL" id="JBHUIJ010000002">
    <property type="protein sequence ID" value="MFD2236022.1"/>
    <property type="molecule type" value="Genomic_DNA"/>
</dbReference>
<evidence type="ECO:0000256" key="1">
    <source>
        <dbReference type="SAM" id="Phobius"/>
    </source>
</evidence>
<accession>A0ABW5CHM5</accession>
<evidence type="ECO:0000313" key="4">
    <source>
        <dbReference type="Proteomes" id="UP001597371"/>
    </source>
</evidence>
<protein>
    <submittedName>
        <fullName evidence="3">Tripartite tricarboxylate transporter TctB family protein</fullName>
    </submittedName>
</protein>
<dbReference type="Proteomes" id="UP001597371">
    <property type="component" value="Unassembled WGS sequence"/>
</dbReference>
<gene>
    <name evidence="3" type="ORF">ACFSKQ_00910</name>
</gene>
<feature type="transmembrane region" description="Helical" evidence="1">
    <location>
        <begin position="84"/>
        <end position="115"/>
    </location>
</feature>
<proteinExistence type="predicted"/>
<organism evidence="3 4">
    <name type="scientific">Aureimonas populi</name>
    <dbReference type="NCBI Taxonomy" id="1701758"/>
    <lineage>
        <taxon>Bacteria</taxon>
        <taxon>Pseudomonadati</taxon>
        <taxon>Pseudomonadota</taxon>
        <taxon>Alphaproteobacteria</taxon>
        <taxon>Hyphomicrobiales</taxon>
        <taxon>Aurantimonadaceae</taxon>
        <taxon>Aureimonas</taxon>
    </lineage>
</organism>
<reference evidence="4" key="1">
    <citation type="journal article" date="2019" name="Int. J. Syst. Evol. Microbiol.">
        <title>The Global Catalogue of Microorganisms (GCM) 10K type strain sequencing project: providing services to taxonomists for standard genome sequencing and annotation.</title>
        <authorList>
            <consortium name="The Broad Institute Genomics Platform"/>
            <consortium name="The Broad Institute Genome Sequencing Center for Infectious Disease"/>
            <person name="Wu L."/>
            <person name="Ma J."/>
        </authorList>
    </citation>
    <scope>NUCLEOTIDE SEQUENCE [LARGE SCALE GENOMIC DNA]</scope>
    <source>
        <strain evidence="4">ZS-35-S2</strain>
    </source>
</reference>
<evidence type="ECO:0000259" key="2">
    <source>
        <dbReference type="Pfam" id="PF07331"/>
    </source>
</evidence>
<feature type="transmembrane region" description="Helical" evidence="1">
    <location>
        <begin position="45"/>
        <end position="63"/>
    </location>
</feature>
<dbReference type="InterPro" id="IPR009936">
    <property type="entry name" value="DUF1468"/>
</dbReference>
<keyword evidence="4" id="KW-1185">Reference proteome</keyword>
<sequence length="156" mass="16356">MHSSTHTKSQRDIIAGGIFLAIAATFGFISLGYEMGTPLRMGPGFIPLTLAIILAILGVVIIVSGIRKNETVETSPVSWTGSALVVASLVIFGVFARQLGLVPIVFLCTALTAFASRNNTLLSALTIAAAMSILCYLIFKIGLGITLPTFGPLFAL</sequence>
<keyword evidence="1" id="KW-0812">Transmembrane</keyword>
<feature type="transmembrane region" description="Helical" evidence="1">
    <location>
        <begin position="121"/>
        <end position="139"/>
    </location>
</feature>
<name>A0ABW5CHM5_9HYPH</name>
<comment type="caution">
    <text evidence="3">The sequence shown here is derived from an EMBL/GenBank/DDBJ whole genome shotgun (WGS) entry which is preliminary data.</text>
</comment>
<evidence type="ECO:0000313" key="3">
    <source>
        <dbReference type="EMBL" id="MFD2236022.1"/>
    </source>
</evidence>